<feature type="region of interest" description="Disordered" evidence="1">
    <location>
        <begin position="87"/>
        <end position="145"/>
    </location>
</feature>
<feature type="compositionally biased region" description="Polar residues" evidence="1">
    <location>
        <begin position="93"/>
        <end position="108"/>
    </location>
</feature>
<evidence type="ECO:0000313" key="3">
    <source>
        <dbReference type="Proteomes" id="UP000243459"/>
    </source>
</evidence>
<organism evidence="2 3">
    <name type="scientific">Asparagus officinalis</name>
    <name type="common">Garden asparagus</name>
    <dbReference type="NCBI Taxonomy" id="4686"/>
    <lineage>
        <taxon>Eukaryota</taxon>
        <taxon>Viridiplantae</taxon>
        <taxon>Streptophyta</taxon>
        <taxon>Embryophyta</taxon>
        <taxon>Tracheophyta</taxon>
        <taxon>Spermatophyta</taxon>
        <taxon>Magnoliopsida</taxon>
        <taxon>Liliopsida</taxon>
        <taxon>Asparagales</taxon>
        <taxon>Asparagaceae</taxon>
        <taxon>Asparagoideae</taxon>
        <taxon>Asparagus</taxon>
    </lineage>
</organism>
<keyword evidence="3" id="KW-1185">Reference proteome</keyword>
<sequence>MAPMPKKPRKYRVTEMSLPSRKAVAKVYDGLASPKTMRRQHCDVFLSKRGSSTRNQGRGNPWEVLQMSWTGYGSRGSAKAFILSIEHKKKPSRSSTGNEALYRAQQSAPPHAAGPRKPIPSRPDAMGEDLAHVPTGMSINVQNAH</sequence>
<proteinExistence type="predicted"/>
<reference evidence="3" key="1">
    <citation type="journal article" date="2017" name="Nat. Commun.">
        <title>The asparagus genome sheds light on the origin and evolution of a young Y chromosome.</title>
        <authorList>
            <person name="Harkess A."/>
            <person name="Zhou J."/>
            <person name="Xu C."/>
            <person name="Bowers J.E."/>
            <person name="Van der Hulst R."/>
            <person name="Ayyampalayam S."/>
            <person name="Mercati F."/>
            <person name="Riccardi P."/>
            <person name="McKain M.R."/>
            <person name="Kakrana A."/>
            <person name="Tang H."/>
            <person name="Ray J."/>
            <person name="Groenendijk J."/>
            <person name="Arikit S."/>
            <person name="Mathioni S.M."/>
            <person name="Nakano M."/>
            <person name="Shan H."/>
            <person name="Telgmann-Rauber A."/>
            <person name="Kanno A."/>
            <person name="Yue Z."/>
            <person name="Chen H."/>
            <person name="Li W."/>
            <person name="Chen Y."/>
            <person name="Xu X."/>
            <person name="Zhang Y."/>
            <person name="Luo S."/>
            <person name="Chen H."/>
            <person name="Gao J."/>
            <person name="Mao Z."/>
            <person name="Pires J.C."/>
            <person name="Luo M."/>
            <person name="Kudrna D."/>
            <person name="Wing R.A."/>
            <person name="Meyers B.C."/>
            <person name="Yi K."/>
            <person name="Kong H."/>
            <person name="Lavrijsen P."/>
            <person name="Sunseri F."/>
            <person name="Falavigna A."/>
            <person name="Ye Y."/>
            <person name="Leebens-Mack J.H."/>
            <person name="Chen G."/>
        </authorList>
    </citation>
    <scope>NUCLEOTIDE SEQUENCE [LARGE SCALE GENOMIC DNA]</scope>
    <source>
        <strain evidence="3">cv. DH0086</strain>
    </source>
</reference>
<evidence type="ECO:0000256" key="1">
    <source>
        <dbReference type="SAM" id="MobiDB-lite"/>
    </source>
</evidence>
<dbReference type="Proteomes" id="UP000243459">
    <property type="component" value="Chromosome 6"/>
</dbReference>
<protein>
    <submittedName>
        <fullName evidence="2">Uncharacterized protein</fullName>
    </submittedName>
</protein>
<gene>
    <name evidence="2" type="ORF">A4U43_C06F15410</name>
</gene>
<evidence type="ECO:0000313" key="2">
    <source>
        <dbReference type="EMBL" id="ONK67076.1"/>
    </source>
</evidence>
<dbReference type="EMBL" id="CM007386">
    <property type="protein sequence ID" value="ONK67076.1"/>
    <property type="molecule type" value="Genomic_DNA"/>
</dbReference>
<name>A0A5P1EMC8_ASPOF</name>
<accession>A0A5P1EMC8</accession>
<dbReference type="AlphaFoldDB" id="A0A5P1EMC8"/>
<dbReference type="Gramene" id="ONK67076">
    <property type="protein sequence ID" value="ONK67076"/>
    <property type="gene ID" value="A4U43_C06F15410"/>
</dbReference>